<gene>
    <name evidence="2" type="primary">sixA</name>
    <name evidence="2" type="ORF">EM20IM_00955</name>
</gene>
<dbReference type="InterPro" id="IPR051021">
    <property type="entry name" value="Mito_Ser/Thr_phosphatase"/>
</dbReference>
<evidence type="ECO:0000313" key="3">
    <source>
        <dbReference type="Proteomes" id="UP000663088"/>
    </source>
</evidence>
<dbReference type="NCBIfam" id="TIGR00249">
    <property type="entry name" value="sixA"/>
    <property type="match status" value="1"/>
</dbReference>
<dbReference type="RefSeq" id="WP_206847426.1">
    <property type="nucleotide sequence ID" value="NZ_CP065956.1"/>
</dbReference>
<dbReference type="InterPro" id="IPR029033">
    <property type="entry name" value="His_PPase_superfam"/>
</dbReference>
<dbReference type="Pfam" id="PF00300">
    <property type="entry name" value="His_Phos_1"/>
    <property type="match status" value="1"/>
</dbReference>
<dbReference type="InterPro" id="IPR004449">
    <property type="entry name" value="SixA"/>
</dbReference>
<dbReference type="EMBL" id="CP065956">
    <property type="protein sequence ID" value="QSR86974.1"/>
    <property type="molecule type" value="Genomic_DNA"/>
</dbReference>
<reference evidence="2 3" key="1">
    <citation type="submission" date="2020-12" db="EMBL/GenBank/DDBJ databases">
        <authorList>
            <person name="Awala S.I."/>
            <person name="Gwak J.-H."/>
            <person name="Kim S.-J."/>
            <person name="Rhee S.-K."/>
        </authorList>
    </citation>
    <scope>NUCLEOTIDE SEQUENCE [LARGE SCALE GENOMIC DNA]</scope>
    <source>
        <strain evidence="2 3">IT5</strain>
    </source>
</reference>
<dbReference type="CDD" id="cd07067">
    <property type="entry name" value="HP_PGM_like"/>
    <property type="match status" value="1"/>
</dbReference>
<organism evidence="2 3">
    <name type="scientific">Candidatus Methylacidiphilum infernorum</name>
    <dbReference type="NCBI Taxonomy" id="511746"/>
    <lineage>
        <taxon>Bacteria</taxon>
        <taxon>Pseudomonadati</taxon>
        <taxon>Verrucomicrobiota</taxon>
        <taxon>Methylacidiphilae</taxon>
        <taxon>Methylacidiphilales</taxon>
        <taxon>Methylacidiphilaceae</taxon>
        <taxon>Methylacidiphilum (ex Ratnadevi et al. 2023)</taxon>
    </lineage>
</organism>
<dbReference type="Gene3D" id="3.40.50.1240">
    <property type="entry name" value="Phosphoglycerate mutase-like"/>
    <property type="match status" value="1"/>
</dbReference>
<dbReference type="SUPFAM" id="SSF53254">
    <property type="entry name" value="Phosphoglycerate mutase-like"/>
    <property type="match status" value="1"/>
</dbReference>
<protein>
    <submittedName>
        <fullName evidence="2">Phosphohistidine phosphatase SixA</fullName>
    </submittedName>
</protein>
<dbReference type="PANTHER" id="PTHR20935">
    <property type="entry name" value="PHOSPHOGLYCERATE MUTASE-RELATED"/>
    <property type="match status" value="1"/>
</dbReference>
<evidence type="ECO:0000313" key="2">
    <source>
        <dbReference type="EMBL" id="QSR86974.1"/>
    </source>
</evidence>
<evidence type="ECO:0000256" key="1">
    <source>
        <dbReference type="ARBA" id="ARBA00022801"/>
    </source>
</evidence>
<keyword evidence="3" id="KW-1185">Reference proteome</keyword>
<name>A0ABX7PVE5_9BACT</name>
<dbReference type="SMART" id="SM00855">
    <property type="entry name" value="PGAM"/>
    <property type="match status" value="1"/>
</dbReference>
<dbReference type="InterPro" id="IPR013078">
    <property type="entry name" value="His_Pase_superF_clade-1"/>
</dbReference>
<sequence length="165" mass="18298">MNLYFIRHATAEPKADSDAQRNLTAEGKEEAKLLGKGLKKLGIKPDEILTSPLNRAVQTAEIIAQVMKMEKKPVVVPQLENGHSSSELFEVIKKYDNQSSLFLVGHMPSLAEHLAEFLGVGRPQAFPLDKGGIGAIRSDDTLRLGTWELRFLLRQAQIRKLLKAA</sequence>
<dbReference type="Proteomes" id="UP000663088">
    <property type="component" value="Chromosome"/>
</dbReference>
<accession>A0ABX7PVE5</accession>
<proteinExistence type="predicted"/>
<dbReference type="PANTHER" id="PTHR20935:SF1">
    <property type="entry name" value="SLL1549 PROTEIN"/>
    <property type="match status" value="1"/>
</dbReference>
<keyword evidence="1" id="KW-0378">Hydrolase</keyword>